<proteinExistence type="inferred from homology"/>
<dbReference type="SUPFAM" id="SSF55103">
    <property type="entry name" value="FAD-linked oxidases, C-terminal domain"/>
    <property type="match status" value="1"/>
</dbReference>
<accession>A0ABV2N073</accession>
<dbReference type="Gene3D" id="3.30.70.2740">
    <property type="match status" value="1"/>
</dbReference>
<dbReference type="InterPro" id="IPR036318">
    <property type="entry name" value="FAD-bd_PCMH-like_sf"/>
</dbReference>
<dbReference type="SUPFAM" id="SSF56176">
    <property type="entry name" value="FAD-binding/transporter-associated domain-like"/>
    <property type="match status" value="1"/>
</dbReference>
<evidence type="ECO:0000256" key="2">
    <source>
        <dbReference type="ARBA" id="ARBA00022630"/>
    </source>
</evidence>
<dbReference type="InterPro" id="IPR016169">
    <property type="entry name" value="FAD-bd_PCMH_sub2"/>
</dbReference>
<dbReference type="RefSeq" id="WP_354195505.1">
    <property type="nucleotide sequence ID" value="NZ_JBEPML010000008.1"/>
</dbReference>
<comment type="similarity">
    <text evidence="1">Belongs to the FAD-binding oxidoreductase/transferase type 4 family.</text>
</comment>
<name>A0ABV2N073_9HYPH</name>
<keyword evidence="2" id="KW-0285">Flavoprotein</keyword>
<dbReference type="InterPro" id="IPR016167">
    <property type="entry name" value="FAD-bd_PCMH_sub1"/>
</dbReference>
<evidence type="ECO:0000259" key="4">
    <source>
        <dbReference type="PROSITE" id="PS51387"/>
    </source>
</evidence>
<evidence type="ECO:0000313" key="6">
    <source>
        <dbReference type="Proteomes" id="UP001549076"/>
    </source>
</evidence>
<feature type="domain" description="FAD-binding PCMH-type" evidence="4">
    <location>
        <begin position="33"/>
        <end position="217"/>
    </location>
</feature>
<dbReference type="Pfam" id="PF01565">
    <property type="entry name" value="FAD_binding_4"/>
    <property type="match status" value="1"/>
</dbReference>
<gene>
    <name evidence="5" type="ORF">ABID37_002682</name>
</gene>
<organism evidence="5 6">
    <name type="scientific">Aquamicrobium terrae</name>
    <dbReference type="NCBI Taxonomy" id="1324945"/>
    <lineage>
        <taxon>Bacteria</taxon>
        <taxon>Pseudomonadati</taxon>
        <taxon>Pseudomonadota</taxon>
        <taxon>Alphaproteobacteria</taxon>
        <taxon>Hyphomicrobiales</taxon>
        <taxon>Phyllobacteriaceae</taxon>
        <taxon>Aquamicrobium</taxon>
    </lineage>
</organism>
<dbReference type="InterPro" id="IPR016166">
    <property type="entry name" value="FAD-bd_PCMH"/>
</dbReference>
<protein>
    <submittedName>
        <fullName evidence="5">FAD/FMN-containing dehydrogenase</fullName>
    </submittedName>
</protein>
<dbReference type="Gene3D" id="3.30.465.10">
    <property type="match status" value="1"/>
</dbReference>
<dbReference type="Proteomes" id="UP001549076">
    <property type="component" value="Unassembled WGS sequence"/>
</dbReference>
<dbReference type="InterPro" id="IPR016171">
    <property type="entry name" value="Vanillyl_alc_oxidase_C-sub2"/>
</dbReference>
<dbReference type="Gene3D" id="1.10.45.10">
    <property type="entry name" value="Vanillyl-alcohol Oxidase, Chain A, domain 4"/>
    <property type="match status" value="1"/>
</dbReference>
<keyword evidence="6" id="KW-1185">Reference proteome</keyword>
<dbReference type="EMBL" id="JBEPML010000008">
    <property type="protein sequence ID" value="MET3792465.1"/>
    <property type="molecule type" value="Genomic_DNA"/>
</dbReference>
<keyword evidence="3" id="KW-0274">FAD</keyword>
<evidence type="ECO:0000313" key="5">
    <source>
        <dbReference type="EMBL" id="MET3792465.1"/>
    </source>
</evidence>
<dbReference type="Gene3D" id="3.30.43.10">
    <property type="entry name" value="Uridine Diphospho-n-acetylenolpyruvylglucosamine Reductase, domain 2"/>
    <property type="match status" value="1"/>
</dbReference>
<dbReference type="Gene3D" id="3.30.70.2190">
    <property type="match status" value="1"/>
</dbReference>
<dbReference type="InterPro" id="IPR004113">
    <property type="entry name" value="FAD-bd_oxidored_4_C"/>
</dbReference>
<dbReference type="PANTHER" id="PTHR43716:SF2">
    <property type="entry name" value="BLL6224 PROTEIN"/>
    <property type="match status" value="1"/>
</dbReference>
<evidence type="ECO:0000256" key="3">
    <source>
        <dbReference type="ARBA" id="ARBA00022827"/>
    </source>
</evidence>
<dbReference type="PROSITE" id="PS51387">
    <property type="entry name" value="FAD_PCMH"/>
    <property type="match status" value="1"/>
</dbReference>
<dbReference type="InterPro" id="IPR006094">
    <property type="entry name" value="Oxid_FAD_bind_N"/>
</dbReference>
<comment type="caution">
    <text evidence="5">The sequence shown here is derived from an EMBL/GenBank/DDBJ whole genome shotgun (WGS) entry which is preliminary data.</text>
</comment>
<reference evidence="5 6" key="1">
    <citation type="submission" date="2024-06" db="EMBL/GenBank/DDBJ databases">
        <title>Genomic Encyclopedia of Type Strains, Phase IV (KMG-IV): sequencing the most valuable type-strain genomes for metagenomic binning, comparative biology and taxonomic classification.</title>
        <authorList>
            <person name="Goeker M."/>
        </authorList>
    </citation>
    <scope>NUCLEOTIDE SEQUENCE [LARGE SCALE GENOMIC DNA]</scope>
    <source>
        <strain evidence="5 6">DSM 27865</strain>
    </source>
</reference>
<dbReference type="InterPro" id="IPR051264">
    <property type="entry name" value="FAD-oxidored/transferase_4"/>
</dbReference>
<dbReference type="Pfam" id="PF02913">
    <property type="entry name" value="FAD-oxidase_C"/>
    <property type="match status" value="1"/>
</dbReference>
<evidence type="ECO:0000256" key="1">
    <source>
        <dbReference type="ARBA" id="ARBA00008000"/>
    </source>
</evidence>
<dbReference type="InterPro" id="IPR016164">
    <property type="entry name" value="FAD-linked_Oxase-like_C"/>
</dbReference>
<sequence>MDLLTLLGSILPRDGVLTGTDMAGYVQDWWGRQQGQALCIALPRDTAEVSAIVSACAAAGHGVIPQGGNTGLTGAASPASTAGDRLPVIVSLARMRRIRDIDVANFTISVDAGCILADVHAAAEAHQRLFPVSLGAEGSCQIGGIVSTNAGGTNVLRYGSTRENVLGLEVVLPDGTVWNGMKGLRKDNTGYDLRQLFIGAEGTLGIVTGAVLKLHPLSRVHATAWLALDSPASALAVLNRLRATCGERLTTFELLNAAQLAAVVACQPKLRVPVEAPWHLLVELADMTEAGSLEALLFDTVGEALSGGELLDAIPATSDSQRAAYWALRHGTAEANRSSGVVLSADISVPVASVPAFLENASNAVRNVFARATTMVVSHMGDGNIHFGTHFDTADWQAMRDPAATTLAVRRIVNDCADALGGSFSAEHGIGRKLTEELAKRADPAELLLMRRIKAAIDPAGIMNPGCLLS</sequence>
<dbReference type="PANTHER" id="PTHR43716">
    <property type="entry name" value="D-2-HYDROXYGLUTARATE DEHYDROGENASE, MITOCHONDRIAL"/>
    <property type="match status" value="1"/>
</dbReference>